<dbReference type="GeneID" id="90073146"/>
<feature type="compositionally biased region" description="Acidic residues" evidence="1">
    <location>
        <begin position="201"/>
        <end position="232"/>
    </location>
</feature>
<dbReference type="AlphaFoldDB" id="A0AAV5QKS8"/>
<evidence type="ECO:0000259" key="3">
    <source>
        <dbReference type="Pfam" id="PF10302"/>
    </source>
</evidence>
<feature type="region of interest" description="Disordered" evidence="1">
    <location>
        <begin position="144"/>
        <end position="164"/>
    </location>
</feature>
<dbReference type="PANTHER" id="PTHR28049:SF1">
    <property type="entry name" value="DSC E3 UBIQUITIN LIGASE COMPLEX SUBUNIT 3"/>
    <property type="match status" value="1"/>
</dbReference>
<dbReference type="InterPro" id="IPR025390">
    <property type="entry name" value="Dsc3_C"/>
</dbReference>
<gene>
    <name evidence="5" type="ORF">DASC09_024920</name>
</gene>
<feature type="region of interest" description="Disordered" evidence="1">
    <location>
        <begin position="89"/>
        <end position="119"/>
    </location>
</feature>
<proteinExistence type="predicted"/>
<feature type="domain" description="DSC E3 ubiquitin ligase complex subunit 3 ubiquitin-like" evidence="3">
    <location>
        <begin position="9"/>
        <end position="137"/>
    </location>
</feature>
<keyword evidence="6" id="KW-1185">Reference proteome</keyword>
<dbReference type="GO" id="GO:0044695">
    <property type="term" value="C:Dsc E3 ubiquitin ligase complex"/>
    <property type="evidence" value="ECO:0007669"/>
    <property type="project" value="InterPro"/>
</dbReference>
<evidence type="ECO:0000313" key="6">
    <source>
        <dbReference type="Proteomes" id="UP001360560"/>
    </source>
</evidence>
<evidence type="ECO:0000259" key="4">
    <source>
        <dbReference type="Pfam" id="PF13373"/>
    </source>
</evidence>
<feature type="transmembrane region" description="Helical" evidence="2">
    <location>
        <begin position="329"/>
        <end position="348"/>
    </location>
</feature>
<evidence type="ECO:0000256" key="2">
    <source>
        <dbReference type="SAM" id="Phobius"/>
    </source>
</evidence>
<keyword evidence="2" id="KW-1133">Transmembrane helix</keyword>
<dbReference type="Pfam" id="PF13373">
    <property type="entry name" value="Dsc3_C"/>
    <property type="match status" value="1"/>
</dbReference>
<comment type="caution">
    <text evidence="5">The sequence shown here is derived from an EMBL/GenBank/DDBJ whole genome shotgun (WGS) entry which is preliminary data.</text>
</comment>
<dbReference type="EMBL" id="BTFZ01000004">
    <property type="protein sequence ID" value="GMM35167.1"/>
    <property type="molecule type" value="Genomic_DNA"/>
</dbReference>
<keyword evidence="2" id="KW-0812">Transmembrane</keyword>
<evidence type="ECO:0000256" key="1">
    <source>
        <dbReference type="SAM" id="MobiDB-lite"/>
    </source>
</evidence>
<accession>A0AAV5QKS8</accession>
<sequence>MANKIINTELHIRFSEKNFSDLIIPVDSNDDLLKINNGFLRKLVRDHDPQLHKKTFNKRLKFIYNGRPITDSTNFQESLSKFTRLVGLEESDDDDDDDEEESTTLLSKSKGKENLPPTVKDPRIKVHKIFIHCLIGDALSPEELQQEDQLDSKHQLPSTTPAPIGFDRLLNAGFSETEVAELRQQFQSIYGSTLNSNIANDLDDEFDDDENDDEEEEEEEEDKVEQEQEEQGTNENIDGTTGTSVAHLQQQMGETDIRQLEERWIESSANDPSGLTTVNSRGLFGLGLAEQGDTNNRDLLVGVLIGAIFGILSLLLLKEEFRIFNKRTRMAMVAGVLINFSFAIVKQWS</sequence>
<keyword evidence="2" id="KW-0472">Membrane</keyword>
<name>A0AAV5QKS8_9ASCO</name>
<feature type="compositionally biased region" description="Polar residues" evidence="1">
    <location>
        <begin position="233"/>
        <end position="242"/>
    </location>
</feature>
<organism evidence="5 6">
    <name type="scientific">Saccharomycopsis crataegensis</name>
    <dbReference type="NCBI Taxonomy" id="43959"/>
    <lineage>
        <taxon>Eukaryota</taxon>
        <taxon>Fungi</taxon>
        <taxon>Dikarya</taxon>
        <taxon>Ascomycota</taxon>
        <taxon>Saccharomycotina</taxon>
        <taxon>Saccharomycetes</taxon>
        <taxon>Saccharomycopsidaceae</taxon>
        <taxon>Saccharomycopsis</taxon>
    </lineage>
</organism>
<dbReference type="InterPro" id="IPR019413">
    <property type="entry name" value="Dsc3_ub-like_dom"/>
</dbReference>
<dbReference type="RefSeq" id="XP_064852167.1">
    <property type="nucleotide sequence ID" value="XM_064996095.1"/>
</dbReference>
<feature type="region of interest" description="Disordered" evidence="1">
    <location>
        <begin position="196"/>
        <end position="242"/>
    </location>
</feature>
<dbReference type="Proteomes" id="UP001360560">
    <property type="component" value="Unassembled WGS sequence"/>
</dbReference>
<feature type="transmembrane region" description="Helical" evidence="2">
    <location>
        <begin position="299"/>
        <end position="317"/>
    </location>
</feature>
<dbReference type="PANTHER" id="PTHR28049">
    <property type="entry name" value="TRANSMEMBRANE PROTEIN YOR223W"/>
    <property type="match status" value="1"/>
</dbReference>
<dbReference type="GO" id="GO:0005783">
    <property type="term" value="C:endoplasmic reticulum"/>
    <property type="evidence" value="ECO:0007669"/>
    <property type="project" value="TreeGrafter"/>
</dbReference>
<dbReference type="InterPro" id="IPR045226">
    <property type="entry name" value="Dsc3"/>
</dbReference>
<evidence type="ECO:0000313" key="5">
    <source>
        <dbReference type="EMBL" id="GMM35167.1"/>
    </source>
</evidence>
<reference evidence="5 6" key="1">
    <citation type="journal article" date="2023" name="Elife">
        <title>Identification of key yeast species and microbe-microbe interactions impacting larval growth of Drosophila in the wild.</title>
        <authorList>
            <person name="Mure A."/>
            <person name="Sugiura Y."/>
            <person name="Maeda R."/>
            <person name="Honda K."/>
            <person name="Sakurai N."/>
            <person name="Takahashi Y."/>
            <person name="Watada M."/>
            <person name="Katoh T."/>
            <person name="Gotoh A."/>
            <person name="Gotoh Y."/>
            <person name="Taniguchi I."/>
            <person name="Nakamura K."/>
            <person name="Hayashi T."/>
            <person name="Katayama T."/>
            <person name="Uemura T."/>
            <person name="Hattori Y."/>
        </authorList>
    </citation>
    <scope>NUCLEOTIDE SEQUENCE [LARGE SCALE GENOMIC DNA]</scope>
    <source>
        <strain evidence="5 6">SC-9</strain>
    </source>
</reference>
<feature type="domain" description="DSC E3 ubiquitin ligase complex subunit 3 C-terminal" evidence="4">
    <location>
        <begin position="164"/>
        <end position="346"/>
    </location>
</feature>
<dbReference type="Pfam" id="PF10302">
    <property type="entry name" value="Dsc3_N"/>
    <property type="match status" value="1"/>
</dbReference>
<protein>
    <submittedName>
        <fullName evidence="5">Dsc3 protein</fullName>
    </submittedName>
</protein>
<feature type="compositionally biased region" description="Acidic residues" evidence="1">
    <location>
        <begin position="89"/>
        <end position="102"/>
    </location>
</feature>